<keyword evidence="4" id="KW-1185">Reference proteome</keyword>
<comment type="caution">
    <text evidence="3">The sequence shown here is derived from an EMBL/GenBank/DDBJ whole genome shotgun (WGS) entry which is preliminary data.</text>
</comment>
<keyword evidence="1" id="KW-0677">Repeat</keyword>
<name>A0ABW8KIE7_9GAMM</name>
<dbReference type="Proteomes" id="UP001620397">
    <property type="component" value="Unassembled WGS sequence"/>
</dbReference>
<evidence type="ECO:0000256" key="1">
    <source>
        <dbReference type="ARBA" id="ARBA00022737"/>
    </source>
</evidence>
<dbReference type="InterPro" id="IPR022385">
    <property type="entry name" value="Rhs_assc_core"/>
</dbReference>
<protein>
    <submittedName>
        <fullName evidence="3">RHS repeat-associated core domain-containing protein</fullName>
    </submittedName>
</protein>
<sequence>MGNITAIGNAAGANPATETYSYDPLYRLTAITEAGGSTLQSVIYNPTGDRLSKTGNGQATGAYSYNTNTHQLVATGSYARAVDANGNTTAITAASGNLGFGYNLRNRMTVAQLAGSTVGSYTYDALGERIGKVAGTANERYGYDEDQQLLSEQGATNRDYVWMDGIPVANVDTTGTTSTLAYVTADQLGTPRAIADASGNTEWTLPYAGNAWGETTPTSGGYTYNLRFPGQYADAETGLSNNVNRDYDSATGRYIESDPIGLDGGINTYAYVGGDPLDLIDPLGFVSSGPMCRAAWATAGAACGAAVGGVLGGVGGAVGAGGACTLVAPGVGTVGCGVAGGAEGASAGTAAGAGLGGAIGAWAGSKACDGQDPCPPCQTVSGKIVRIGTISYRPLDTPTRPQHGIDGPHYNIYKANQAPRNSPRPCKCFWQPIGAVPPSGLPSDAIPMEPFAN</sequence>
<feature type="domain" description="Teneurin-like YD-shell" evidence="2">
    <location>
        <begin position="2"/>
        <end position="258"/>
    </location>
</feature>
<evidence type="ECO:0000313" key="4">
    <source>
        <dbReference type="Proteomes" id="UP001620397"/>
    </source>
</evidence>
<proteinExistence type="predicted"/>
<evidence type="ECO:0000313" key="3">
    <source>
        <dbReference type="EMBL" id="MFK2931897.1"/>
    </source>
</evidence>
<accession>A0ABW8KIE7</accession>
<dbReference type="PANTHER" id="PTHR32305:SF15">
    <property type="entry name" value="PROTEIN RHSA-RELATED"/>
    <property type="match status" value="1"/>
</dbReference>
<dbReference type="PRINTS" id="PR00394">
    <property type="entry name" value="RHSPROTEIN"/>
</dbReference>
<reference evidence="3 4" key="1">
    <citation type="submission" date="2020-10" db="EMBL/GenBank/DDBJ databases">
        <title>Phylogeny of dyella-like bacteria.</title>
        <authorList>
            <person name="Fu J."/>
        </authorList>
    </citation>
    <scope>NUCLEOTIDE SEQUENCE [LARGE SCALE GENOMIC DNA]</scope>
    <source>
        <strain evidence="3 4">DKC-1</strain>
    </source>
</reference>
<dbReference type="Gene3D" id="2.180.10.10">
    <property type="entry name" value="RHS repeat-associated core"/>
    <property type="match status" value="1"/>
</dbReference>
<dbReference type="InterPro" id="IPR056823">
    <property type="entry name" value="TEN-like_YD-shell"/>
</dbReference>
<dbReference type="NCBIfam" id="TIGR03696">
    <property type="entry name" value="Rhs_assc_core"/>
    <property type="match status" value="1"/>
</dbReference>
<evidence type="ECO:0000259" key="2">
    <source>
        <dbReference type="Pfam" id="PF25023"/>
    </source>
</evidence>
<dbReference type="Pfam" id="PF25023">
    <property type="entry name" value="TEN_YD-shell"/>
    <property type="match status" value="1"/>
</dbReference>
<gene>
    <name evidence="3" type="ORF">ISP14_13955</name>
</gene>
<dbReference type="InterPro" id="IPR050708">
    <property type="entry name" value="T6SS_VgrG/RHS"/>
</dbReference>
<organism evidence="3 4">
    <name type="scientific">Dyella agri</name>
    <dbReference type="NCBI Taxonomy" id="1926869"/>
    <lineage>
        <taxon>Bacteria</taxon>
        <taxon>Pseudomonadati</taxon>
        <taxon>Pseudomonadota</taxon>
        <taxon>Gammaproteobacteria</taxon>
        <taxon>Lysobacterales</taxon>
        <taxon>Rhodanobacteraceae</taxon>
        <taxon>Dyella</taxon>
    </lineage>
</organism>
<dbReference type="EMBL" id="JADIKL010000008">
    <property type="protein sequence ID" value="MFK2931897.1"/>
    <property type="molecule type" value="Genomic_DNA"/>
</dbReference>
<dbReference type="PANTHER" id="PTHR32305">
    <property type="match status" value="1"/>
</dbReference>
<dbReference type="RefSeq" id="WP_404540975.1">
    <property type="nucleotide sequence ID" value="NZ_JADIKL010000008.1"/>
</dbReference>